<organism evidence="2 3">
    <name type="scientific">Byssothecium circinans</name>
    <dbReference type="NCBI Taxonomy" id="147558"/>
    <lineage>
        <taxon>Eukaryota</taxon>
        <taxon>Fungi</taxon>
        <taxon>Dikarya</taxon>
        <taxon>Ascomycota</taxon>
        <taxon>Pezizomycotina</taxon>
        <taxon>Dothideomycetes</taxon>
        <taxon>Pleosporomycetidae</taxon>
        <taxon>Pleosporales</taxon>
        <taxon>Massarineae</taxon>
        <taxon>Massarinaceae</taxon>
        <taxon>Byssothecium</taxon>
    </lineage>
</organism>
<proteinExistence type="predicted"/>
<evidence type="ECO:0000313" key="2">
    <source>
        <dbReference type="EMBL" id="KAF1949145.1"/>
    </source>
</evidence>
<evidence type="ECO:0000256" key="1">
    <source>
        <dbReference type="SAM" id="MobiDB-lite"/>
    </source>
</evidence>
<accession>A0A6A5T861</accession>
<keyword evidence="3" id="KW-1185">Reference proteome</keyword>
<sequence>MYLKHPHRPAVSWLTRKTKRKCQHVRSCQTVQPHASIFVVLWLATPTSFVPPQAFVLACTSEAHRRTGHHHRQPPVPASSFLGRHPEESRRLHRPSPSLQRVPSSPHCLACEFIELPVPYSFHLRSSTPRSQASFPPLARYLALHHAPAADFRPDPSSPPSAPTNTPTVLYII</sequence>
<dbReference type="Proteomes" id="UP000800035">
    <property type="component" value="Unassembled WGS sequence"/>
</dbReference>
<feature type="region of interest" description="Disordered" evidence="1">
    <location>
        <begin position="66"/>
        <end position="100"/>
    </location>
</feature>
<name>A0A6A5T861_9PLEO</name>
<dbReference type="AlphaFoldDB" id="A0A6A5T861"/>
<reference evidence="2" key="1">
    <citation type="journal article" date="2020" name="Stud. Mycol.">
        <title>101 Dothideomycetes genomes: a test case for predicting lifestyles and emergence of pathogens.</title>
        <authorList>
            <person name="Haridas S."/>
            <person name="Albert R."/>
            <person name="Binder M."/>
            <person name="Bloem J."/>
            <person name="Labutti K."/>
            <person name="Salamov A."/>
            <person name="Andreopoulos B."/>
            <person name="Baker S."/>
            <person name="Barry K."/>
            <person name="Bills G."/>
            <person name="Bluhm B."/>
            <person name="Cannon C."/>
            <person name="Castanera R."/>
            <person name="Culley D."/>
            <person name="Daum C."/>
            <person name="Ezra D."/>
            <person name="Gonzalez J."/>
            <person name="Henrissat B."/>
            <person name="Kuo A."/>
            <person name="Liang C."/>
            <person name="Lipzen A."/>
            <person name="Lutzoni F."/>
            <person name="Magnuson J."/>
            <person name="Mondo S."/>
            <person name="Nolan M."/>
            <person name="Ohm R."/>
            <person name="Pangilinan J."/>
            <person name="Park H.-J."/>
            <person name="Ramirez L."/>
            <person name="Alfaro M."/>
            <person name="Sun H."/>
            <person name="Tritt A."/>
            <person name="Yoshinaga Y."/>
            <person name="Zwiers L.-H."/>
            <person name="Turgeon B."/>
            <person name="Goodwin S."/>
            <person name="Spatafora J."/>
            <person name="Crous P."/>
            <person name="Grigoriev I."/>
        </authorList>
    </citation>
    <scope>NUCLEOTIDE SEQUENCE</scope>
    <source>
        <strain evidence="2">CBS 675.92</strain>
    </source>
</reference>
<dbReference type="EMBL" id="ML977041">
    <property type="protein sequence ID" value="KAF1949145.1"/>
    <property type="molecule type" value="Genomic_DNA"/>
</dbReference>
<protein>
    <submittedName>
        <fullName evidence="2">Uncharacterized protein</fullName>
    </submittedName>
</protein>
<gene>
    <name evidence="2" type="ORF">CC80DRAFT_280022</name>
</gene>
<evidence type="ECO:0000313" key="3">
    <source>
        <dbReference type="Proteomes" id="UP000800035"/>
    </source>
</evidence>